<name>A0A937FVA5_9BACT</name>
<evidence type="ECO:0000313" key="3">
    <source>
        <dbReference type="Proteomes" id="UP000614216"/>
    </source>
</evidence>
<dbReference type="Pfam" id="PF04784">
    <property type="entry name" value="DUF547"/>
    <property type="match status" value="1"/>
</dbReference>
<organism evidence="2 3">
    <name type="scientific">Fulvivirga marina</name>
    <dbReference type="NCBI Taxonomy" id="2494733"/>
    <lineage>
        <taxon>Bacteria</taxon>
        <taxon>Pseudomonadati</taxon>
        <taxon>Bacteroidota</taxon>
        <taxon>Cytophagia</taxon>
        <taxon>Cytophagales</taxon>
        <taxon>Fulvivirgaceae</taxon>
        <taxon>Fulvivirga</taxon>
    </lineage>
</organism>
<evidence type="ECO:0000313" key="2">
    <source>
        <dbReference type="EMBL" id="MBL6445118.1"/>
    </source>
</evidence>
<dbReference type="AlphaFoldDB" id="A0A937FVA5"/>
<proteinExistence type="predicted"/>
<gene>
    <name evidence="2" type="ORF">JMN32_02285</name>
</gene>
<accession>A0A937FVA5</accession>
<dbReference type="RefSeq" id="WP_202854659.1">
    <property type="nucleotide sequence ID" value="NZ_JAEUGD010000004.1"/>
</dbReference>
<dbReference type="Proteomes" id="UP000614216">
    <property type="component" value="Unassembled WGS sequence"/>
</dbReference>
<dbReference type="EMBL" id="JAEUGD010000004">
    <property type="protein sequence ID" value="MBL6445118.1"/>
    <property type="molecule type" value="Genomic_DNA"/>
</dbReference>
<reference evidence="2" key="1">
    <citation type="submission" date="2021-01" db="EMBL/GenBank/DDBJ databases">
        <title>Fulvivirga kasyanovii gen. nov., sp nov., a novel member of the phylum Bacteroidetes isolated from seawater in a mussel farm.</title>
        <authorList>
            <person name="Zhao L.-H."/>
            <person name="Wang Z.-J."/>
        </authorList>
    </citation>
    <scope>NUCLEOTIDE SEQUENCE</scope>
    <source>
        <strain evidence="2">29W222</strain>
    </source>
</reference>
<keyword evidence="3" id="KW-1185">Reference proteome</keyword>
<dbReference type="PANTHER" id="PTHR46361:SF3">
    <property type="entry name" value="ELECTRON CARRIER_ PROTEIN DISULFIDE OXIDOREDUCTASE"/>
    <property type="match status" value="1"/>
</dbReference>
<evidence type="ECO:0000259" key="1">
    <source>
        <dbReference type="Pfam" id="PF04784"/>
    </source>
</evidence>
<dbReference type="PANTHER" id="PTHR46361">
    <property type="entry name" value="ELECTRON CARRIER/ PROTEIN DISULFIDE OXIDOREDUCTASE"/>
    <property type="match status" value="1"/>
</dbReference>
<sequence>MRLFLFILLLSACRGTTRQSAPEPPVHDTWNELLQTHVDESGWVNYRGFIQDREKLESYLILLSDHPPDKGVWSSDEQLAYWINVYNAFTVKLIIDHYPLKSIRDLDPWLSIPTINTVWHKNFFKIGGKEITLDEIEHNILRREFEEPRIHFAINCASYSCPPLRSEAYRASIIDEQLNEQAIRFINDPQRNGIKNDQVALSSIFKWFEEDFTRGASLIEYVNQYSQTHISDDADVVYMPYDWRLNEKP</sequence>
<dbReference type="InterPro" id="IPR006869">
    <property type="entry name" value="DUF547"/>
</dbReference>
<feature type="domain" description="DUF547" evidence="1">
    <location>
        <begin position="73"/>
        <end position="186"/>
    </location>
</feature>
<protein>
    <submittedName>
        <fullName evidence="2">DUF547 domain-containing protein</fullName>
    </submittedName>
</protein>
<comment type="caution">
    <text evidence="2">The sequence shown here is derived from an EMBL/GenBank/DDBJ whole genome shotgun (WGS) entry which is preliminary data.</text>
</comment>